<keyword evidence="2" id="KW-1185">Reference proteome</keyword>
<organism evidence="1 2">
    <name type="scientific">Eumeta variegata</name>
    <name type="common">Bagworm moth</name>
    <name type="synonym">Eumeta japonica</name>
    <dbReference type="NCBI Taxonomy" id="151549"/>
    <lineage>
        <taxon>Eukaryota</taxon>
        <taxon>Metazoa</taxon>
        <taxon>Ecdysozoa</taxon>
        <taxon>Arthropoda</taxon>
        <taxon>Hexapoda</taxon>
        <taxon>Insecta</taxon>
        <taxon>Pterygota</taxon>
        <taxon>Neoptera</taxon>
        <taxon>Endopterygota</taxon>
        <taxon>Lepidoptera</taxon>
        <taxon>Glossata</taxon>
        <taxon>Ditrysia</taxon>
        <taxon>Tineoidea</taxon>
        <taxon>Psychidae</taxon>
        <taxon>Oiketicinae</taxon>
        <taxon>Eumeta</taxon>
    </lineage>
</organism>
<evidence type="ECO:0000313" key="1">
    <source>
        <dbReference type="EMBL" id="GBP69545.1"/>
    </source>
</evidence>
<name>A0A4C1Y579_EUMVA</name>
<accession>A0A4C1Y579</accession>
<proteinExistence type="predicted"/>
<evidence type="ECO:0000313" key="2">
    <source>
        <dbReference type="Proteomes" id="UP000299102"/>
    </source>
</evidence>
<comment type="caution">
    <text evidence="1">The sequence shown here is derived from an EMBL/GenBank/DDBJ whole genome shotgun (WGS) entry which is preliminary data.</text>
</comment>
<protein>
    <submittedName>
        <fullName evidence="1">Uncharacterized protein</fullName>
    </submittedName>
</protein>
<reference evidence="1 2" key="1">
    <citation type="journal article" date="2019" name="Commun. Biol.">
        <title>The bagworm genome reveals a unique fibroin gene that provides high tensile strength.</title>
        <authorList>
            <person name="Kono N."/>
            <person name="Nakamura H."/>
            <person name="Ohtoshi R."/>
            <person name="Tomita M."/>
            <person name="Numata K."/>
            <person name="Arakawa K."/>
        </authorList>
    </citation>
    <scope>NUCLEOTIDE SEQUENCE [LARGE SCALE GENOMIC DNA]</scope>
</reference>
<dbReference type="Proteomes" id="UP000299102">
    <property type="component" value="Unassembled WGS sequence"/>
</dbReference>
<sequence>MTVRGRVSEPISIVIIGVDIIKLWESHDCFRGFLKATNEFFKRNHDFPSPPKLAVIFAARTGVNKVLSGPTKNPLADEADGPFVLKLDSLLLNSVSSTLTPPPPTERHWI</sequence>
<dbReference type="AlphaFoldDB" id="A0A4C1Y579"/>
<dbReference type="EMBL" id="BGZK01001044">
    <property type="protein sequence ID" value="GBP69545.1"/>
    <property type="molecule type" value="Genomic_DNA"/>
</dbReference>
<gene>
    <name evidence="1" type="ORF">EVAR_61330_1</name>
</gene>